<feature type="domain" description="DUF7343" evidence="3">
    <location>
        <begin position="351"/>
        <end position="412"/>
    </location>
</feature>
<feature type="compositionally biased region" description="Low complexity" evidence="1">
    <location>
        <begin position="67"/>
        <end position="78"/>
    </location>
</feature>
<evidence type="ECO:0000313" key="6">
    <source>
        <dbReference type="Proteomes" id="UP000198848"/>
    </source>
</evidence>
<dbReference type="STRING" id="1095778.SAMN04489842_3338"/>
<evidence type="ECO:0000313" key="5">
    <source>
        <dbReference type="EMBL" id="SDR34377.1"/>
    </source>
</evidence>
<dbReference type="EMBL" id="FNLC01000004">
    <property type="protein sequence ID" value="SDR34377.1"/>
    <property type="molecule type" value="Genomic_DNA"/>
</dbReference>
<proteinExistence type="predicted"/>
<feature type="domain" description="DUF7345" evidence="4">
    <location>
        <begin position="87"/>
        <end position="238"/>
    </location>
</feature>
<dbReference type="RefSeq" id="WP_170831061.1">
    <property type="nucleotide sequence ID" value="NZ_FNLC01000004.1"/>
</dbReference>
<dbReference type="InterPro" id="IPR055767">
    <property type="entry name" value="DUF7343"/>
</dbReference>
<sequence length="420" mass="45615">MRLSTAITFALTVLLATSTLGAVAAVPSASGFTSNSNPDPAATHQPSLETDSDLQSVSATSEPRVQSASLSSNSTSLPPADPAQVIRIQVQDDGDAHWSIESRFLLIGEEGNETFDEWSEAVVSGQRSVGYDAQSFQTELEAAEETTGREMAIGDAGWDEPRTEPLEPETEADLADDIDVENETVRVGVVSYSFTWENFATADEERIYFGDAFDSPDGTWFPSLTSDQRLVIESPDNYALETPTHLVWDGPHHFEDGELEIVFVRGAAPLTGADWYLASALAVLTIGIIVYVIYRLYHAYFDDDSGPDNPPVAAAEAGDSSSSQPANEPSTGSGVELQHEAEPEDDIDPELLSDEERVRRLLKQNGGRMKQASIVTETGWSNAKVSQLLSKMDENGEIEKLRIGRENLITLPDVDPVEMD</sequence>
<accession>A0A1H1I9T3</accession>
<evidence type="ECO:0000256" key="2">
    <source>
        <dbReference type="SAM" id="Phobius"/>
    </source>
</evidence>
<evidence type="ECO:0000259" key="3">
    <source>
        <dbReference type="Pfam" id="PF24034"/>
    </source>
</evidence>
<dbReference type="Pfam" id="PF24036">
    <property type="entry name" value="DUF7345"/>
    <property type="match status" value="1"/>
</dbReference>
<protein>
    <recommendedName>
        <fullName evidence="7">IclR helix-turn-helix domain-containing protein</fullName>
    </recommendedName>
</protein>
<dbReference type="OrthoDB" id="147932at2157"/>
<name>A0A1H1I9T3_NATTX</name>
<evidence type="ECO:0008006" key="7">
    <source>
        <dbReference type="Google" id="ProtNLM"/>
    </source>
</evidence>
<dbReference type="InterPro" id="IPR055769">
    <property type="entry name" value="DUF7345"/>
</dbReference>
<feature type="compositionally biased region" description="Polar residues" evidence="1">
    <location>
        <begin position="319"/>
        <end position="333"/>
    </location>
</feature>
<organism evidence="5 6">
    <name type="scientific">Natronobacterium texcoconense</name>
    <dbReference type="NCBI Taxonomy" id="1095778"/>
    <lineage>
        <taxon>Archaea</taxon>
        <taxon>Methanobacteriati</taxon>
        <taxon>Methanobacteriota</taxon>
        <taxon>Stenosarchaea group</taxon>
        <taxon>Halobacteria</taxon>
        <taxon>Halobacteriales</taxon>
        <taxon>Natrialbaceae</taxon>
        <taxon>Natronobacterium</taxon>
    </lineage>
</organism>
<feature type="compositionally biased region" description="Polar residues" evidence="1">
    <location>
        <begin position="30"/>
        <end position="66"/>
    </location>
</feature>
<feature type="region of interest" description="Disordered" evidence="1">
    <location>
        <begin position="308"/>
        <end position="354"/>
    </location>
</feature>
<keyword evidence="2" id="KW-1133">Transmembrane helix</keyword>
<keyword evidence="2" id="KW-0812">Transmembrane</keyword>
<gene>
    <name evidence="5" type="ORF">SAMN04489842_3338</name>
</gene>
<reference evidence="6" key="1">
    <citation type="submission" date="2016-10" db="EMBL/GenBank/DDBJ databases">
        <authorList>
            <person name="Varghese N."/>
            <person name="Submissions S."/>
        </authorList>
    </citation>
    <scope>NUCLEOTIDE SEQUENCE [LARGE SCALE GENOMIC DNA]</scope>
    <source>
        <strain evidence="6">DSM 24767</strain>
    </source>
</reference>
<dbReference type="Pfam" id="PF24034">
    <property type="entry name" value="DUF7343"/>
    <property type="match status" value="1"/>
</dbReference>
<keyword evidence="2" id="KW-0472">Membrane</keyword>
<feature type="region of interest" description="Disordered" evidence="1">
    <location>
        <begin position="29"/>
        <end position="80"/>
    </location>
</feature>
<evidence type="ECO:0000256" key="1">
    <source>
        <dbReference type="SAM" id="MobiDB-lite"/>
    </source>
</evidence>
<evidence type="ECO:0000259" key="4">
    <source>
        <dbReference type="Pfam" id="PF24036"/>
    </source>
</evidence>
<keyword evidence="6" id="KW-1185">Reference proteome</keyword>
<dbReference type="AlphaFoldDB" id="A0A1H1I9T3"/>
<feature type="compositionally biased region" description="Acidic residues" evidence="1">
    <location>
        <begin position="342"/>
        <end position="353"/>
    </location>
</feature>
<dbReference type="Proteomes" id="UP000198848">
    <property type="component" value="Unassembled WGS sequence"/>
</dbReference>
<feature type="transmembrane region" description="Helical" evidence="2">
    <location>
        <begin position="275"/>
        <end position="294"/>
    </location>
</feature>